<dbReference type="Gene3D" id="6.10.250.3440">
    <property type="match status" value="1"/>
</dbReference>
<dbReference type="OrthoDB" id="5977625at2759"/>
<comment type="caution">
    <text evidence="2">The sequence shown here is derived from an EMBL/GenBank/DDBJ whole genome shotgun (WGS) entry which is preliminary data.</text>
</comment>
<accession>A0A1Z5J8W3</accession>
<keyword evidence="3" id="KW-1185">Reference proteome</keyword>
<sequence length="165" mass="18892">MFTALRLGRGRSPLVRQPIRCLAVDPEAPKRKQQKANKKKKKGTGGAEQDSMASKNMKLVMAALDAPMKLEPAVSEEEKERRYQIGRNHVIGRFRQHNEIDHDLTCKIHLKQHAIRMLPRNSPLRDAALSMNTTMPPPWRQLPVWTPPIPGFDPSQFIERVEEDD</sequence>
<feature type="compositionally biased region" description="Basic residues" evidence="1">
    <location>
        <begin position="31"/>
        <end position="43"/>
    </location>
</feature>
<evidence type="ECO:0000256" key="1">
    <source>
        <dbReference type="SAM" id="MobiDB-lite"/>
    </source>
</evidence>
<evidence type="ECO:0000313" key="2">
    <source>
        <dbReference type="EMBL" id="GAX10342.1"/>
    </source>
</evidence>
<proteinExistence type="predicted"/>
<dbReference type="InParanoid" id="A0A1Z5J8W3"/>
<evidence type="ECO:0000313" key="3">
    <source>
        <dbReference type="Proteomes" id="UP000198406"/>
    </source>
</evidence>
<reference evidence="2 3" key="1">
    <citation type="journal article" date="2015" name="Plant Cell">
        <title>Oil accumulation by the oleaginous diatom Fistulifera solaris as revealed by the genome and transcriptome.</title>
        <authorList>
            <person name="Tanaka T."/>
            <person name="Maeda Y."/>
            <person name="Veluchamy A."/>
            <person name="Tanaka M."/>
            <person name="Abida H."/>
            <person name="Marechal E."/>
            <person name="Bowler C."/>
            <person name="Muto M."/>
            <person name="Sunaga Y."/>
            <person name="Tanaka M."/>
            <person name="Yoshino T."/>
            <person name="Taniguchi T."/>
            <person name="Fukuda Y."/>
            <person name="Nemoto M."/>
            <person name="Matsumoto M."/>
            <person name="Wong P.S."/>
            <person name="Aburatani S."/>
            <person name="Fujibuchi W."/>
        </authorList>
    </citation>
    <scope>NUCLEOTIDE SEQUENCE [LARGE SCALE GENOMIC DNA]</scope>
    <source>
        <strain evidence="2 3">JPCC DA0580</strain>
    </source>
</reference>
<dbReference type="EMBL" id="BDSP01000016">
    <property type="protein sequence ID" value="GAX10342.1"/>
    <property type="molecule type" value="Genomic_DNA"/>
</dbReference>
<name>A0A1Z5J8W3_FISSO</name>
<dbReference type="AlphaFoldDB" id="A0A1Z5J8W3"/>
<dbReference type="Proteomes" id="UP000198406">
    <property type="component" value="Unassembled WGS sequence"/>
</dbReference>
<protein>
    <submittedName>
        <fullName evidence="2">Uncharacterized protein</fullName>
    </submittedName>
</protein>
<organism evidence="2 3">
    <name type="scientific">Fistulifera solaris</name>
    <name type="common">Oleaginous diatom</name>
    <dbReference type="NCBI Taxonomy" id="1519565"/>
    <lineage>
        <taxon>Eukaryota</taxon>
        <taxon>Sar</taxon>
        <taxon>Stramenopiles</taxon>
        <taxon>Ochrophyta</taxon>
        <taxon>Bacillariophyta</taxon>
        <taxon>Bacillariophyceae</taxon>
        <taxon>Bacillariophycidae</taxon>
        <taxon>Naviculales</taxon>
        <taxon>Naviculaceae</taxon>
        <taxon>Fistulifera</taxon>
    </lineage>
</organism>
<gene>
    <name evidence="2" type="ORF">FisN_3Lh549</name>
</gene>
<feature type="region of interest" description="Disordered" evidence="1">
    <location>
        <begin position="18"/>
        <end position="54"/>
    </location>
</feature>